<dbReference type="Pfam" id="PF26572">
    <property type="entry name" value="DUF8185"/>
    <property type="match status" value="1"/>
</dbReference>
<dbReference type="Proteomes" id="UP000199649">
    <property type="component" value="Chromosome I"/>
</dbReference>
<organism evidence="2 3">
    <name type="scientific">Agrococcus carbonis</name>
    <dbReference type="NCBI Taxonomy" id="684552"/>
    <lineage>
        <taxon>Bacteria</taxon>
        <taxon>Bacillati</taxon>
        <taxon>Actinomycetota</taxon>
        <taxon>Actinomycetes</taxon>
        <taxon>Micrococcales</taxon>
        <taxon>Microbacteriaceae</taxon>
        <taxon>Agrococcus</taxon>
    </lineage>
</organism>
<dbReference type="RefSeq" id="WP_092665467.1">
    <property type="nucleotide sequence ID" value="NZ_LT629734.1"/>
</dbReference>
<protein>
    <recommendedName>
        <fullName evidence="1">DUF8185 domain-containing protein</fullName>
    </recommendedName>
</protein>
<dbReference type="InterPro" id="IPR058498">
    <property type="entry name" value="DUF8185"/>
</dbReference>
<feature type="domain" description="DUF8185" evidence="1">
    <location>
        <begin position="107"/>
        <end position="204"/>
    </location>
</feature>
<reference evidence="3" key="1">
    <citation type="submission" date="2016-10" db="EMBL/GenBank/DDBJ databases">
        <authorList>
            <person name="Varghese N."/>
            <person name="Submissions S."/>
        </authorList>
    </citation>
    <scope>NUCLEOTIDE SEQUENCE [LARGE SCALE GENOMIC DNA]</scope>
    <source>
        <strain evidence="3">DSM 22965</strain>
    </source>
</reference>
<evidence type="ECO:0000313" key="2">
    <source>
        <dbReference type="EMBL" id="SDR69258.1"/>
    </source>
</evidence>
<evidence type="ECO:0000259" key="1">
    <source>
        <dbReference type="Pfam" id="PF26572"/>
    </source>
</evidence>
<dbReference type="EMBL" id="LT629734">
    <property type="protein sequence ID" value="SDR69258.1"/>
    <property type="molecule type" value="Genomic_DNA"/>
</dbReference>
<name>A0A1H1L3W6_9MICO</name>
<gene>
    <name evidence="2" type="ORF">SAMN04489719_0403</name>
</gene>
<keyword evidence="3" id="KW-1185">Reference proteome</keyword>
<dbReference type="OrthoDB" id="4801220at2"/>
<dbReference type="STRING" id="684552.SAMN04489719_0403"/>
<sequence>MHAILTLDERARADLVLLLDRAAVFGDGTVRLAADGDVALITTPMTASSGLLDTGPTVLVARASRMREPARFDGVVALAALRDALREGADIEIPDAVGRPAWAAVSPPRGGWAHTGDVDAAAVRALATQAAADVEASLPASPGEPVRRRAERAVWARAVHPSGLTAGQAAALVAMRFLGDAPVRVTESGGWIRASGRAGEVLAR</sequence>
<proteinExistence type="predicted"/>
<accession>A0A1H1L3W6</accession>
<dbReference type="AlphaFoldDB" id="A0A1H1L3W6"/>
<evidence type="ECO:0000313" key="3">
    <source>
        <dbReference type="Proteomes" id="UP000199649"/>
    </source>
</evidence>